<dbReference type="PATRIC" id="fig|280871.6.peg.5760"/>
<keyword evidence="5" id="KW-1185">Reference proteome</keyword>
<dbReference type="AlphaFoldDB" id="A0A0D1KYC9"/>
<dbReference type="GO" id="GO:0016491">
    <property type="term" value="F:oxidoreductase activity"/>
    <property type="evidence" value="ECO:0007669"/>
    <property type="project" value="UniProtKB-KW"/>
</dbReference>
<dbReference type="Proteomes" id="UP000032221">
    <property type="component" value="Unassembled WGS sequence"/>
</dbReference>
<comment type="caution">
    <text evidence="4">The sequence shown here is derived from an EMBL/GenBank/DDBJ whole genome shotgun (WGS) entry which is preliminary data.</text>
</comment>
<dbReference type="Pfam" id="PF13561">
    <property type="entry name" value="adh_short_C2"/>
    <property type="match status" value="1"/>
</dbReference>
<dbReference type="SMART" id="SM00822">
    <property type="entry name" value="PKS_KR"/>
    <property type="match status" value="1"/>
</dbReference>
<accession>A0A0D1KYC9</accession>
<evidence type="ECO:0000256" key="1">
    <source>
        <dbReference type="ARBA" id="ARBA00006484"/>
    </source>
</evidence>
<dbReference type="STRING" id="280871.TL10_27765"/>
<dbReference type="PRINTS" id="PR00081">
    <property type="entry name" value="GDHRDH"/>
</dbReference>
<proteinExistence type="inferred from homology"/>
<keyword evidence="2" id="KW-0560">Oxidoreductase</keyword>
<comment type="similarity">
    <text evidence="1">Belongs to the short-chain dehydrogenases/reductases (SDR) family.</text>
</comment>
<dbReference type="InterPro" id="IPR057326">
    <property type="entry name" value="KR_dom"/>
</dbReference>
<evidence type="ECO:0000256" key="2">
    <source>
        <dbReference type="ARBA" id="ARBA00023002"/>
    </source>
</evidence>
<dbReference type="FunFam" id="3.40.50.720:FF:000084">
    <property type="entry name" value="Short-chain dehydrogenase reductase"/>
    <property type="match status" value="1"/>
</dbReference>
<evidence type="ECO:0000313" key="5">
    <source>
        <dbReference type="Proteomes" id="UP000032221"/>
    </source>
</evidence>
<feature type="domain" description="Ketoreductase" evidence="3">
    <location>
        <begin position="12"/>
        <end position="196"/>
    </location>
</feature>
<dbReference type="PRINTS" id="PR00080">
    <property type="entry name" value="SDRFAMILY"/>
</dbReference>
<name>A0A0D1KYC9_9MYCO</name>
<protein>
    <submittedName>
        <fullName evidence="4">Oxidoreductase</fullName>
    </submittedName>
</protein>
<reference evidence="4 5" key="1">
    <citation type="submission" date="2015-01" db="EMBL/GenBank/DDBJ databases">
        <title>Genome sequence of Mycobacterium llatzerense and Mycobacterium immunogenum recovered from brain abscess.</title>
        <authorList>
            <person name="Greninger A.L."/>
            <person name="Langelier C."/>
            <person name="Cunningham G."/>
            <person name="Chiu C.Y."/>
            <person name="Miller S."/>
        </authorList>
    </citation>
    <scope>NUCLEOTIDE SEQUENCE [LARGE SCALE GENOMIC DNA]</scope>
    <source>
        <strain evidence="4 5">CLUC14</strain>
    </source>
</reference>
<dbReference type="Gene3D" id="3.40.50.720">
    <property type="entry name" value="NAD(P)-binding Rossmann-like Domain"/>
    <property type="match status" value="1"/>
</dbReference>
<organism evidence="4 5">
    <name type="scientific">Mycolicibacterium llatzerense</name>
    <dbReference type="NCBI Taxonomy" id="280871"/>
    <lineage>
        <taxon>Bacteria</taxon>
        <taxon>Bacillati</taxon>
        <taxon>Actinomycetota</taxon>
        <taxon>Actinomycetes</taxon>
        <taxon>Mycobacteriales</taxon>
        <taxon>Mycobacteriaceae</taxon>
        <taxon>Mycolicibacterium</taxon>
    </lineage>
</organism>
<evidence type="ECO:0000259" key="3">
    <source>
        <dbReference type="SMART" id="SM00822"/>
    </source>
</evidence>
<dbReference type="RefSeq" id="WP_043393821.1">
    <property type="nucleotide sequence ID" value="NZ_JXST01000063.1"/>
</dbReference>
<dbReference type="PANTHER" id="PTHR43639">
    <property type="entry name" value="OXIDOREDUCTASE, SHORT-CHAIN DEHYDROGENASE/REDUCTASE FAMILY (AFU_ORTHOLOGUE AFUA_5G02870)"/>
    <property type="match status" value="1"/>
</dbReference>
<dbReference type="SUPFAM" id="SSF51735">
    <property type="entry name" value="NAD(P)-binding Rossmann-fold domains"/>
    <property type="match status" value="1"/>
</dbReference>
<dbReference type="PANTHER" id="PTHR43639:SF1">
    <property type="entry name" value="SHORT-CHAIN DEHYDROGENASE_REDUCTASE FAMILY PROTEIN"/>
    <property type="match status" value="1"/>
</dbReference>
<dbReference type="InterPro" id="IPR036291">
    <property type="entry name" value="NAD(P)-bd_dom_sf"/>
</dbReference>
<sequence length="251" mass="25532">MSTTSEAPLTGRRALVTGGSRGIGAATVRRLAADGAAVAFTYQSSPDAAQDLVDELEAAGAKVAAIKADSADALAVAAAVDEAVERLGGLDILVNNAGVAQGAPIESFPLEDFDRMLAINVKAVFAAIQRAVPHLGAGGRIITIGSVNADRVPTAGFSVYALTKAAVAGLTRGLVRELGPRGITVNTIQPGPVATDMNPDTGDFADELRPLIAVGQYGQPRDIASAVAYLAHPESGFVTGVTWNIDGGFVI</sequence>
<dbReference type="EMBL" id="JXST01000063">
    <property type="protein sequence ID" value="KIU13825.1"/>
    <property type="molecule type" value="Genomic_DNA"/>
</dbReference>
<evidence type="ECO:0000313" key="4">
    <source>
        <dbReference type="EMBL" id="KIU13825.1"/>
    </source>
</evidence>
<dbReference type="OrthoDB" id="154414at2"/>
<dbReference type="InterPro" id="IPR002347">
    <property type="entry name" value="SDR_fam"/>
</dbReference>
<gene>
    <name evidence="4" type="ORF">TL10_27765</name>
</gene>